<accession>A0A8W8NDI0</accession>
<feature type="domain" description="C2H2-type" evidence="3">
    <location>
        <begin position="130"/>
        <end position="157"/>
    </location>
</feature>
<dbReference type="InterPro" id="IPR036236">
    <property type="entry name" value="Znf_C2H2_sf"/>
</dbReference>
<feature type="region of interest" description="Disordered" evidence="2">
    <location>
        <begin position="66"/>
        <end position="90"/>
    </location>
</feature>
<evidence type="ECO:0000256" key="2">
    <source>
        <dbReference type="SAM" id="MobiDB-lite"/>
    </source>
</evidence>
<dbReference type="EnsemblMetazoa" id="G6453.2">
    <property type="protein sequence ID" value="G6453.2:cds"/>
    <property type="gene ID" value="G6453"/>
</dbReference>
<dbReference type="Proteomes" id="UP000005408">
    <property type="component" value="Unassembled WGS sequence"/>
</dbReference>
<dbReference type="PROSITE" id="PS00028">
    <property type="entry name" value="ZINC_FINGER_C2H2_1"/>
    <property type="match status" value="1"/>
</dbReference>
<reference evidence="4" key="1">
    <citation type="submission" date="2022-08" db="UniProtKB">
        <authorList>
            <consortium name="EnsemblMetazoa"/>
        </authorList>
    </citation>
    <scope>IDENTIFICATION</scope>
    <source>
        <strain evidence="4">05x7-T-G4-1.051#20</strain>
    </source>
</reference>
<dbReference type="AlphaFoldDB" id="A0A8W8NDI0"/>
<evidence type="ECO:0000259" key="3">
    <source>
        <dbReference type="PROSITE" id="PS50157"/>
    </source>
</evidence>
<dbReference type="EnsemblMetazoa" id="G6453.1">
    <property type="protein sequence ID" value="G6453.1:cds"/>
    <property type="gene ID" value="G6453"/>
</dbReference>
<dbReference type="GO" id="GO:0008270">
    <property type="term" value="F:zinc ion binding"/>
    <property type="evidence" value="ECO:0007669"/>
    <property type="project" value="UniProtKB-KW"/>
</dbReference>
<dbReference type="SMART" id="SM00355">
    <property type="entry name" value="ZnF_C2H2"/>
    <property type="match status" value="2"/>
</dbReference>
<name>A0A8W8NDI0_MAGGI</name>
<dbReference type="Gene3D" id="3.30.160.60">
    <property type="entry name" value="Classic Zinc Finger"/>
    <property type="match status" value="1"/>
</dbReference>
<proteinExistence type="predicted"/>
<dbReference type="EnsemblMetazoa" id="G6453.3">
    <property type="protein sequence ID" value="G6453.3:cds"/>
    <property type="gene ID" value="G6453"/>
</dbReference>
<keyword evidence="1" id="KW-0479">Metal-binding</keyword>
<evidence type="ECO:0000313" key="5">
    <source>
        <dbReference type="Proteomes" id="UP000005408"/>
    </source>
</evidence>
<keyword evidence="5" id="KW-1185">Reference proteome</keyword>
<dbReference type="InterPro" id="IPR013087">
    <property type="entry name" value="Znf_C2H2_type"/>
</dbReference>
<evidence type="ECO:0000313" key="4">
    <source>
        <dbReference type="EnsemblMetazoa" id="G6453.2:cds"/>
    </source>
</evidence>
<protein>
    <recommendedName>
        <fullName evidence="3">C2H2-type domain-containing protein</fullName>
    </recommendedName>
</protein>
<organism evidence="4 5">
    <name type="scientific">Magallana gigas</name>
    <name type="common">Pacific oyster</name>
    <name type="synonym">Crassostrea gigas</name>
    <dbReference type="NCBI Taxonomy" id="29159"/>
    <lineage>
        <taxon>Eukaryota</taxon>
        <taxon>Metazoa</taxon>
        <taxon>Spiralia</taxon>
        <taxon>Lophotrochozoa</taxon>
        <taxon>Mollusca</taxon>
        <taxon>Bivalvia</taxon>
        <taxon>Autobranchia</taxon>
        <taxon>Pteriomorphia</taxon>
        <taxon>Ostreida</taxon>
        <taxon>Ostreoidea</taxon>
        <taxon>Ostreidae</taxon>
        <taxon>Magallana</taxon>
    </lineage>
</organism>
<keyword evidence="1" id="KW-0863">Zinc-finger</keyword>
<dbReference type="PROSITE" id="PS50157">
    <property type="entry name" value="ZINC_FINGER_C2H2_2"/>
    <property type="match status" value="1"/>
</dbReference>
<evidence type="ECO:0000256" key="1">
    <source>
        <dbReference type="PROSITE-ProRule" id="PRU00042"/>
    </source>
</evidence>
<keyword evidence="1" id="KW-0862">Zinc</keyword>
<dbReference type="SUPFAM" id="SSF57667">
    <property type="entry name" value="beta-beta-alpha zinc fingers"/>
    <property type="match status" value="1"/>
</dbReference>
<sequence length="180" mass="20519">MIANEHEEASVKITDYPASPRQIQRCASVPDIRQTIPEVPGRPASAEGIGKRYEYVLDNASIECVSKEKSTKESPTDLSKPKEAVKPEELVEKRSLAEVHPENDKRPSSAVMEEFSNPHELFKHLNKPVYFCRFCDIIFLNRTTFYLHKGLHNVNNPWQCNMCGQTFSDVHDFSAHVIHP</sequence>